<evidence type="ECO:0000313" key="2">
    <source>
        <dbReference type="EMBL" id="KKK94914.1"/>
    </source>
</evidence>
<keyword evidence="1" id="KW-0812">Transmembrane</keyword>
<organism evidence="2">
    <name type="scientific">marine sediment metagenome</name>
    <dbReference type="NCBI Taxonomy" id="412755"/>
    <lineage>
        <taxon>unclassified sequences</taxon>
        <taxon>metagenomes</taxon>
        <taxon>ecological metagenomes</taxon>
    </lineage>
</organism>
<accession>A0A0F9BX22</accession>
<protein>
    <submittedName>
        <fullName evidence="2">Uncharacterized protein</fullName>
    </submittedName>
</protein>
<sequence>MKNSGITAVVLIFILIVIFVVGMPLVTRSRAPKFDPNIHELRAQHNFMNPPEESVVVQAGSPVESRIFVTGNNVPLERLIEIETDVAWCYQIISTTTRRLGKTIMLSCVSKHLGY</sequence>
<keyword evidence="1" id="KW-1133">Transmembrane helix</keyword>
<dbReference type="EMBL" id="LAZR01047141">
    <property type="protein sequence ID" value="KKK94914.1"/>
    <property type="molecule type" value="Genomic_DNA"/>
</dbReference>
<dbReference type="AlphaFoldDB" id="A0A0F9BX22"/>
<feature type="transmembrane region" description="Helical" evidence="1">
    <location>
        <begin position="6"/>
        <end position="26"/>
    </location>
</feature>
<keyword evidence="1" id="KW-0472">Membrane</keyword>
<name>A0A0F9BX22_9ZZZZ</name>
<evidence type="ECO:0000256" key="1">
    <source>
        <dbReference type="SAM" id="Phobius"/>
    </source>
</evidence>
<reference evidence="2" key="1">
    <citation type="journal article" date="2015" name="Nature">
        <title>Complex archaea that bridge the gap between prokaryotes and eukaryotes.</title>
        <authorList>
            <person name="Spang A."/>
            <person name="Saw J.H."/>
            <person name="Jorgensen S.L."/>
            <person name="Zaremba-Niedzwiedzka K."/>
            <person name="Martijn J."/>
            <person name="Lind A.E."/>
            <person name="van Eijk R."/>
            <person name="Schleper C."/>
            <person name="Guy L."/>
            <person name="Ettema T.J."/>
        </authorList>
    </citation>
    <scope>NUCLEOTIDE SEQUENCE</scope>
</reference>
<gene>
    <name evidence="2" type="ORF">LCGC14_2678050</name>
</gene>
<comment type="caution">
    <text evidence="2">The sequence shown here is derived from an EMBL/GenBank/DDBJ whole genome shotgun (WGS) entry which is preliminary data.</text>
</comment>
<proteinExistence type="predicted"/>